<name>A0A2T3BFJ5_AMORE</name>
<keyword evidence="2" id="KW-1185">Reference proteome</keyword>
<evidence type="ECO:0000313" key="2">
    <source>
        <dbReference type="Proteomes" id="UP000241818"/>
    </source>
</evidence>
<dbReference type="EMBL" id="KZ679006">
    <property type="protein sequence ID" value="PSS28149.1"/>
    <property type="molecule type" value="Genomic_DNA"/>
</dbReference>
<dbReference type="Proteomes" id="UP000241818">
    <property type="component" value="Unassembled WGS sequence"/>
</dbReference>
<gene>
    <name evidence="1" type="ORF">M430DRAFT_38833</name>
</gene>
<accession>A0A2T3BFJ5</accession>
<dbReference type="GeneID" id="36575360"/>
<evidence type="ECO:0000313" key="1">
    <source>
        <dbReference type="EMBL" id="PSS28149.1"/>
    </source>
</evidence>
<dbReference type="AlphaFoldDB" id="A0A2T3BFJ5"/>
<organism evidence="1 2">
    <name type="scientific">Amorphotheca resinae ATCC 22711</name>
    <dbReference type="NCBI Taxonomy" id="857342"/>
    <lineage>
        <taxon>Eukaryota</taxon>
        <taxon>Fungi</taxon>
        <taxon>Dikarya</taxon>
        <taxon>Ascomycota</taxon>
        <taxon>Pezizomycotina</taxon>
        <taxon>Leotiomycetes</taxon>
        <taxon>Helotiales</taxon>
        <taxon>Amorphothecaceae</taxon>
        <taxon>Amorphotheca</taxon>
    </lineage>
</organism>
<proteinExistence type="predicted"/>
<protein>
    <submittedName>
        <fullName evidence="1">Uncharacterized protein</fullName>
    </submittedName>
</protein>
<reference evidence="1 2" key="1">
    <citation type="journal article" date="2018" name="New Phytol.">
        <title>Comparative genomics and transcriptomics depict ericoid mycorrhizal fungi as versatile saprotrophs and plant mutualists.</title>
        <authorList>
            <person name="Martino E."/>
            <person name="Morin E."/>
            <person name="Grelet G.A."/>
            <person name="Kuo A."/>
            <person name="Kohler A."/>
            <person name="Daghino S."/>
            <person name="Barry K.W."/>
            <person name="Cichocki N."/>
            <person name="Clum A."/>
            <person name="Dockter R.B."/>
            <person name="Hainaut M."/>
            <person name="Kuo R.C."/>
            <person name="LaButti K."/>
            <person name="Lindahl B.D."/>
            <person name="Lindquist E.A."/>
            <person name="Lipzen A."/>
            <person name="Khouja H.R."/>
            <person name="Magnuson J."/>
            <person name="Murat C."/>
            <person name="Ohm R.A."/>
            <person name="Singer S.W."/>
            <person name="Spatafora J.W."/>
            <person name="Wang M."/>
            <person name="Veneault-Fourrey C."/>
            <person name="Henrissat B."/>
            <person name="Grigoriev I.V."/>
            <person name="Martin F.M."/>
            <person name="Perotto S."/>
        </authorList>
    </citation>
    <scope>NUCLEOTIDE SEQUENCE [LARGE SCALE GENOMIC DNA]</scope>
    <source>
        <strain evidence="1 2">ATCC 22711</strain>
    </source>
</reference>
<dbReference type="RefSeq" id="XP_024725674.1">
    <property type="nucleotide sequence ID" value="XM_024867279.1"/>
</dbReference>
<sequence length="164" mass="18595">MDWHSVIRNYCKGTIMTFLRHIYLAYQVKKTSVVSQYLLLFRMLFNRERPPYGHGANDALKTNPRSSQFEAVIGIDAFNQISTGPATLLPSPQSDNRYNLRWCCFSSPIGTGRSIQGRGDKQLQVLMSMTDLEAKIRRLNTLCYKDARLLNVGVQKAASGTFLL</sequence>
<dbReference type="InParanoid" id="A0A2T3BFJ5"/>